<evidence type="ECO:0000313" key="3">
    <source>
        <dbReference type="EMBL" id="KAF7153166.1"/>
    </source>
</evidence>
<comment type="caution">
    <text evidence="3">The sequence shown here is derived from an EMBL/GenBank/DDBJ whole genome shotgun (WGS) entry which is preliminary data.</text>
</comment>
<dbReference type="Proteomes" id="UP000626092">
    <property type="component" value="Unassembled WGS sequence"/>
</dbReference>
<dbReference type="AlphaFoldDB" id="A0A834HEQ6"/>
<feature type="region of interest" description="Disordered" evidence="1">
    <location>
        <begin position="41"/>
        <end position="65"/>
    </location>
</feature>
<dbReference type="OrthoDB" id="541556at2759"/>
<evidence type="ECO:0000256" key="1">
    <source>
        <dbReference type="SAM" id="MobiDB-lite"/>
    </source>
</evidence>
<protein>
    <recommendedName>
        <fullName evidence="5">Mitochondrial protein</fullName>
    </recommendedName>
</protein>
<evidence type="ECO:0000256" key="2">
    <source>
        <dbReference type="SAM" id="Phobius"/>
    </source>
</evidence>
<dbReference type="PANTHER" id="PTHR36026">
    <property type="entry name" value="OS05G0542100 PROTEIN"/>
    <property type="match status" value="1"/>
</dbReference>
<proteinExistence type="predicted"/>
<keyword evidence="2" id="KW-1133">Transmembrane helix</keyword>
<dbReference type="EMBL" id="WJXA01000001">
    <property type="protein sequence ID" value="KAF7153166.1"/>
    <property type="molecule type" value="Genomic_DNA"/>
</dbReference>
<feature type="compositionally biased region" description="Acidic residues" evidence="1">
    <location>
        <begin position="43"/>
        <end position="65"/>
    </location>
</feature>
<dbReference type="CDD" id="cd22904">
    <property type="entry name" value="NDUFA3_plant"/>
    <property type="match status" value="1"/>
</dbReference>
<sequence>MHFVLFQFLRRWKWTPLFSRVTNYECFEPFCIQEKTDQANFQDDGDIEDGVENDEEEIKTEEQDDSIETSFRYPETLSTGLVSKFGLESAKHARTPMGTTVKLARDSEGINVDQTTYRSMIGSLLYLTTSRSDIAFSVGVCAQYQASPKESHLSTVKHIIKYMKLVLCCTIGMCFWLLGIYYSYFQLQVFVGHILMVIGPELRVTLNENTQYAVVQSISDGALFYAITKLRMFVVQEPVVAASCLIAGVGLFLPAVVRPILDSFETSKQAPPPALNEIPDVVFTASFCEMIIRLAFLQVVANMTGKKQG</sequence>
<gene>
    <name evidence="3" type="ORF">RHSIM_Rhsim01G0174400</name>
</gene>
<organism evidence="3 4">
    <name type="scientific">Rhododendron simsii</name>
    <name type="common">Sims's rhododendron</name>
    <dbReference type="NCBI Taxonomy" id="118357"/>
    <lineage>
        <taxon>Eukaryota</taxon>
        <taxon>Viridiplantae</taxon>
        <taxon>Streptophyta</taxon>
        <taxon>Embryophyta</taxon>
        <taxon>Tracheophyta</taxon>
        <taxon>Spermatophyta</taxon>
        <taxon>Magnoliopsida</taxon>
        <taxon>eudicotyledons</taxon>
        <taxon>Gunneridae</taxon>
        <taxon>Pentapetalae</taxon>
        <taxon>asterids</taxon>
        <taxon>Ericales</taxon>
        <taxon>Ericaceae</taxon>
        <taxon>Ericoideae</taxon>
        <taxon>Rhodoreae</taxon>
        <taxon>Rhododendron</taxon>
    </lineage>
</organism>
<dbReference type="PANTHER" id="PTHR36026:SF1">
    <property type="entry name" value="OS05G0542100 PROTEIN"/>
    <property type="match status" value="1"/>
</dbReference>
<feature type="transmembrane region" description="Helical" evidence="2">
    <location>
        <begin position="239"/>
        <end position="261"/>
    </location>
</feature>
<keyword evidence="2" id="KW-0812">Transmembrane</keyword>
<name>A0A834HEQ6_RHOSS</name>
<feature type="transmembrane region" description="Helical" evidence="2">
    <location>
        <begin position="165"/>
        <end position="185"/>
    </location>
</feature>
<evidence type="ECO:0000313" key="4">
    <source>
        <dbReference type="Proteomes" id="UP000626092"/>
    </source>
</evidence>
<accession>A0A834HEQ6</accession>
<reference evidence="3" key="1">
    <citation type="submission" date="2019-11" db="EMBL/GenBank/DDBJ databases">
        <authorList>
            <person name="Liu Y."/>
            <person name="Hou J."/>
            <person name="Li T.-Q."/>
            <person name="Guan C.-H."/>
            <person name="Wu X."/>
            <person name="Wu H.-Z."/>
            <person name="Ling F."/>
            <person name="Zhang R."/>
            <person name="Shi X.-G."/>
            <person name="Ren J.-P."/>
            <person name="Chen E.-F."/>
            <person name="Sun J.-M."/>
        </authorList>
    </citation>
    <scope>NUCLEOTIDE SEQUENCE</scope>
    <source>
        <strain evidence="3">Adult_tree_wgs_1</strain>
        <tissue evidence="3">Leaves</tissue>
    </source>
</reference>
<keyword evidence="4" id="KW-1185">Reference proteome</keyword>
<evidence type="ECO:0008006" key="5">
    <source>
        <dbReference type="Google" id="ProtNLM"/>
    </source>
</evidence>
<dbReference type="InterPro" id="IPR059243">
    <property type="entry name" value="At2g46540-like"/>
</dbReference>
<keyword evidence="2" id="KW-0472">Membrane</keyword>